<dbReference type="InterPro" id="IPR007278">
    <property type="entry name" value="DUF397"/>
</dbReference>
<dbReference type="RefSeq" id="WP_344449642.1">
    <property type="nucleotide sequence ID" value="NZ_BAAATZ010000006.1"/>
</dbReference>
<accession>A0ABN3U1J2</accession>
<evidence type="ECO:0000313" key="3">
    <source>
        <dbReference type="Proteomes" id="UP001501842"/>
    </source>
</evidence>
<gene>
    <name evidence="2" type="ORF">GCM10010439_16630</name>
</gene>
<reference evidence="2 3" key="1">
    <citation type="journal article" date="2019" name="Int. J. Syst. Evol. Microbiol.">
        <title>The Global Catalogue of Microorganisms (GCM) 10K type strain sequencing project: providing services to taxonomists for standard genome sequencing and annotation.</title>
        <authorList>
            <consortium name="The Broad Institute Genomics Platform"/>
            <consortium name="The Broad Institute Genome Sequencing Center for Infectious Disease"/>
            <person name="Wu L."/>
            <person name="Ma J."/>
        </authorList>
    </citation>
    <scope>NUCLEOTIDE SEQUENCE [LARGE SCALE GENOMIC DNA]</scope>
    <source>
        <strain evidence="2 3">JCM 8201</strain>
    </source>
</reference>
<evidence type="ECO:0000259" key="1">
    <source>
        <dbReference type="Pfam" id="PF04149"/>
    </source>
</evidence>
<comment type="caution">
    <text evidence="2">The sequence shown here is derived from an EMBL/GenBank/DDBJ whole genome shotgun (WGS) entry which is preliminary data.</text>
</comment>
<protein>
    <recommendedName>
        <fullName evidence="1">DUF397 domain-containing protein</fullName>
    </recommendedName>
</protein>
<organism evidence="2 3">
    <name type="scientific">Actinocorallia aurantiaca</name>
    <dbReference type="NCBI Taxonomy" id="46204"/>
    <lineage>
        <taxon>Bacteria</taxon>
        <taxon>Bacillati</taxon>
        <taxon>Actinomycetota</taxon>
        <taxon>Actinomycetes</taxon>
        <taxon>Streptosporangiales</taxon>
        <taxon>Thermomonosporaceae</taxon>
        <taxon>Actinocorallia</taxon>
    </lineage>
</organism>
<dbReference type="Pfam" id="PF04149">
    <property type="entry name" value="DUF397"/>
    <property type="match status" value="1"/>
</dbReference>
<dbReference type="Proteomes" id="UP001501842">
    <property type="component" value="Unassembled WGS sequence"/>
</dbReference>
<proteinExistence type="predicted"/>
<name>A0ABN3U1J2_9ACTN</name>
<dbReference type="EMBL" id="BAAATZ010000006">
    <property type="protein sequence ID" value="GAA2722867.1"/>
    <property type="molecule type" value="Genomic_DNA"/>
</dbReference>
<keyword evidence="3" id="KW-1185">Reference proteome</keyword>
<sequence length="65" mass="7382">MIHTYSNWRKASRSEPNMNCVEIAGTAEAIGVRDTKDRGTGPILEFTHAEWAAFTRRLRSQPHVL</sequence>
<feature type="domain" description="DUF397" evidence="1">
    <location>
        <begin position="7"/>
        <end position="59"/>
    </location>
</feature>
<evidence type="ECO:0000313" key="2">
    <source>
        <dbReference type="EMBL" id="GAA2722867.1"/>
    </source>
</evidence>